<dbReference type="EMBL" id="FQVB01000036">
    <property type="protein sequence ID" value="SHG01392.1"/>
    <property type="molecule type" value="Genomic_DNA"/>
</dbReference>
<dbReference type="Proteomes" id="UP000184076">
    <property type="component" value="Unassembled WGS sequence"/>
</dbReference>
<dbReference type="OrthoDB" id="5508817at2"/>
<evidence type="ECO:0000313" key="1">
    <source>
        <dbReference type="EMBL" id="SHG01392.1"/>
    </source>
</evidence>
<organism evidence="1 2">
    <name type="scientific">Desulfacinum infernum DSM 9756</name>
    <dbReference type="NCBI Taxonomy" id="1121391"/>
    <lineage>
        <taxon>Bacteria</taxon>
        <taxon>Pseudomonadati</taxon>
        <taxon>Thermodesulfobacteriota</taxon>
        <taxon>Syntrophobacteria</taxon>
        <taxon>Syntrophobacterales</taxon>
        <taxon>Syntrophobacteraceae</taxon>
        <taxon>Desulfacinum</taxon>
    </lineage>
</organism>
<accession>A0A1M5GD28</accession>
<dbReference type="RefSeq" id="WP_073041066.1">
    <property type="nucleotide sequence ID" value="NZ_FQVB01000036.1"/>
</dbReference>
<reference evidence="2" key="1">
    <citation type="submission" date="2016-11" db="EMBL/GenBank/DDBJ databases">
        <authorList>
            <person name="Varghese N."/>
            <person name="Submissions S."/>
        </authorList>
    </citation>
    <scope>NUCLEOTIDE SEQUENCE [LARGE SCALE GENOMIC DNA]</scope>
    <source>
        <strain evidence="2">DSM 9756</strain>
    </source>
</reference>
<protein>
    <recommendedName>
        <fullName evidence="3">DUF3224 domain-containing protein</fullName>
    </recommendedName>
</protein>
<sequence>MKRKATYRLMVTRREMLYVHDEFDHTLMLVEMEGEPIEYQVGVAGKFVSRRSVTFHDRIRGAGKMMGYAVTHFEEGSIYSKYEGERDPESKLTKGTWTIYRGIGKLATIKGSGTFTVKPGAQDREYILDIEGEYEL</sequence>
<keyword evidence="2" id="KW-1185">Reference proteome</keyword>
<evidence type="ECO:0008006" key="3">
    <source>
        <dbReference type="Google" id="ProtNLM"/>
    </source>
</evidence>
<dbReference type="AlphaFoldDB" id="A0A1M5GD28"/>
<proteinExistence type="predicted"/>
<evidence type="ECO:0000313" key="2">
    <source>
        <dbReference type="Proteomes" id="UP000184076"/>
    </source>
</evidence>
<gene>
    <name evidence="1" type="ORF">SAMN02745206_03104</name>
</gene>
<name>A0A1M5GD28_9BACT</name>